<name>A0A1X0NIE2_9TRYP</name>
<protein>
    <submittedName>
        <fullName evidence="1">Uncharacterized protein</fullName>
    </submittedName>
</protein>
<dbReference type="GeneID" id="39990498"/>
<accession>A0A1X0NIE2</accession>
<evidence type="ECO:0000313" key="1">
    <source>
        <dbReference type="EMBL" id="ORC83949.1"/>
    </source>
</evidence>
<evidence type="ECO:0000313" key="2">
    <source>
        <dbReference type="Proteomes" id="UP000192257"/>
    </source>
</evidence>
<dbReference type="VEuPathDB" id="TriTrypDB:TM35_000531330"/>
<dbReference type="RefSeq" id="XP_028878015.1">
    <property type="nucleotide sequence ID" value="XM_029030718.1"/>
</dbReference>
<comment type="caution">
    <text evidence="1">The sequence shown here is derived from an EMBL/GenBank/DDBJ whole genome shotgun (WGS) entry which is preliminary data.</text>
</comment>
<proteinExistence type="predicted"/>
<dbReference type="EMBL" id="NBCO01000053">
    <property type="protein sequence ID" value="ORC83949.1"/>
    <property type="molecule type" value="Genomic_DNA"/>
</dbReference>
<gene>
    <name evidence="1" type="ORF">TM35_000531330</name>
</gene>
<dbReference type="Proteomes" id="UP000192257">
    <property type="component" value="Unassembled WGS sequence"/>
</dbReference>
<organism evidence="1 2">
    <name type="scientific">Trypanosoma theileri</name>
    <dbReference type="NCBI Taxonomy" id="67003"/>
    <lineage>
        <taxon>Eukaryota</taxon>
        <taxon>Discoba</taxon>
        <taxon>Euglenozoa</taxon>
        <taxon>Kinetoplastea</taxon>
        <taxon>Metakinetoplastina</taxon>
        <taxon>Trypanosomatida</taxon>
        <taxon>Trypanosomatidae</taxon>
        <taxon>Trypanosoma</taxon>
    </lineage>
</organism>
<sequence>MVHSPQNLQLQQIQIQEILRTTTTVQQDNLNLLRAPKNRVVQLRILMVLRNLQRVIQQTRLKVQPVMMRNQPPPPQQQHFLLNSQTTRRVMQTAAAVSAVLCGCVYHY</sequence>
<keyword evidence="2" id="KW-1185">Reference proteome</keyword>
<reference evidence="1 2" key="1">
    <citation type="submission" date="2017-03" db="EMBL/GenBank/DDBJ databases">
        <title>An alternative strategy for trypanosome survival in the mammalian bloodstream revealed through genome and transcriptome analysis of the ubiquitous bovine parasite Trypanosoma (Megatrypanum) theileri.</title>
        <authorList>
            <person name="Kelly S."/>
            <person name="Ivens A."/>
            <person name="Mott A."/>
            <person name="O'Neill E."/>
            <person name="Emms D."/>
            <person name="Macleod O."/>
            <person name="Voorheis P."/>
            <person name="Matthews J."/>
            <person name="Matthews K."/>
            <person name="Carrington M."/>
        </authorList>
    </citation>
    <scope>NUCLEOTIDE SEQUENCE [LARGE SCALE GENOMIC DNA]</scope>
    <source>
        <strain evidence="1">Edinburgh</strain>
    </source>
</reference>
<dbReference type="AlphaFoldDB" id="A0A1X0NIE2"/>